<evidence type="ECO:0000259" key="1">
    <source>
        <dbReference type="PROSITE" id="PS51186"/>
    </source>
</evidence>
<dbReference type="SUPFAM" id="SSF55729">
    <property type="entry name" value="Acyl-CoA N-acyltransferases (Nat)"/>
    <property type="match status" value="1"/>
</dbReference>
<dbReference type="Gene3D" id="3.40.630.30">
    <property type="match status" value="1"/>
</dbReference>
<dbReference type="InterPro" id="IPR000182">
    <property type="entry name" value="GNAT_dom"/>
</dbReference>
<dbReference type="GO" id="GO:0016747">
    <property type="term" value="F:acyltransferase activity, transferring groups other than amino-acyl groups"/>
    <property type="evidence" value="ECO:0007669"/>
    <property type="project" value="InterPro"/>
</dbReference>
<protein>
    <recommendedName>
        <fullName evidence="1">N-acetyltransferase domain-containing protein</fullName>
    </recommendedName>
</protein>
<proteinExistence type="predicted"/>
<name>A0A037ZLJ1_9RHOB</name>
<dbReference type="STRING" id="1454373.ACMU_13575"/>
<dbReference type="PANTHER" id="PTHR43451">
    <property type="entry name" value="ACETYLTRANSFERASE (GNAT) FAMILY PROTEIN"/>
    <property type="match status" value="1"/>
</dbReference>
<organism evidence="2 3">
    <name type="scientific">Actibacterium mucosum KCTC 23349</name>
    <dbReference type="NCBI Taxonomy" id="1454373"/>
    <lineage>
        <taxon>Bacteria</taxon>
        <taxon>Pseudomonadati</taxon>
        <taxon>Pseudomonadota</taxon>
        <taxon>Alphaproteobacteria</taxon>
        <taxon>Rhodobacterales</taxon>
        <taxon>Roseobacteraceae</taxon>
        <taxon>Actibacterium</taxon>
    </lineage>
</organism>
<evidence type="ECO:0000313" key="2">
    <source>
        <dbReference type="EMBL" id="KAJ55711.1"/>
    </source>
</evidence>
<dbReference type="InterPro" id="IPR016181">
    <property type="entry name" value="Acyl_CoA_acyltransferase"/>
</dbReference>
<dbReference type="Pfam" id="PF13673">
    <property type="entry name" value="Acetyltransf_10"/>
    <property type="match status" value="1"/>
</dbReference>
<dbReference type="CDD" id="cd04301">
    <property type="entry name" value="NAT_SF"/>
    <property type="match status" value="1"/>
</dbReference>
<dbReference type="InterPro" id="IPR052564">
    <property type="entry name" value="N-acetyltrans/Recomb-assoc"/>
</dbReference>
<dbReference type="PROSITE" id="PS51186">
    <property type="entry name" value="GNAT"/>
    <property type="match status" value="1"/>
</dbReference>
<dbReference type="Proteomes" id="UP000026249">
    <property type="component" value="Unassembled WGS sequence"/>
</dbReference>
<comment type="caution">
    <text evidence="2">The sequence shown here is derived from an EMBL/GenBank/DDBJ whole genome shotgun (WGS) entry which is preliminary data.</text>
</comment>
<dbReference type="AlphaFoldDB" id="A0A037ZLJ1"/>
<gene>
    <name evidence="2" type="ORF">ACMU_13575</name>
</gene>
<reference evidence="2 3" key="1">
    <citation type="submission" date="2014-03" db="EMBL/GenBank/DDBJ databases">
        <title>Draft Genome Sequence of Actibacterium mucosum KCTC 23349, a Marine Alphaproteobacterium with Complex Ionic Requirements Isolated from Mediterranean Seawater at Malvarrosa Beach, Valencia, Spain.</title>
        <authorList>
            <person name="Arahal D.R."/>
            <person name="Shao Z."/>
            <person name="Lai Q."/>
            <person name="Pujalte M.J."/>
        </authorList>
    </citation>
    <scope>NUCLEOTIDE SEQUENCE [LARGE SCALE GENOMIC DNA]</scope>
    <source>
        <strain evidence="2 3">KCTC 23349</strain>
    </source>
</reference>
<feature type="domain" description="N-acetyltransferase" evidence="1">
    <location>
        <begin position="22"/>
        <end position="162"/>
    </location>
</feature>
<keyword evidence="3" id="KW-1185">Reference proteome</keyword>
<dbReference type="EMBL" id="JFKE01000004">
    <property type="protein sequence ID" value="KAJ55711.1"/>
    <property type="molecule type" value="Genomic_DNA"/>
</dbReference>
<dbReference type="PANTHER" id="PTHR43451:SF1">
    <property type="entry name" value="ACETYLTRANSFERASE"/>
    <property type="match status" value="1"/>
</dbReference>
<sequence length="163" mass="18116">MPERNIFQTRTGRRGDGTQAFSVFKDAVLNGAAAFYSDEQRRAWAGPHTVAPDHWEARLLAGTCRVAVDDTGQMVGFFTMGDDGYLDFAYVSPAWMGSGLARTLLSEVEDAARQKGQFLLSTEASFLAQRFLLRHGWKTVASQHVIRDSVAIPNFRMQKQLTA</sequence>
<accession>A0A037ZLJ1</accession>
<evidence type="ECO:0000313" key="3">
    <source>
        <dbReference type="Proteomes" id="UP000026249"/>
    </source>
</evidence>